<feature type="domain" description="Major facilitator superfamily (MFS) profile" evidence="6">
    <location>
        <begin position="24"/>
        <end position="457"/>
    </location>
</feature>
<feature type="transmembrane region" description="Helical" evidence="5">
    <location>
        <begin position="435"/>
        <end position="453"/>
    </location>
</feature>
<evidence type="ECO:0000256" key="4">
    <source>
        <dbReference type="ARBA" id="ARBA00023136"/>
    </source>
</evidence>
<feature type="transmembrane region" description="Helical" evidence="5">
    <location>
        <begin position="124"/>
        <end position="146"/>
    </location>
</feature>
<feature type="transmembrane region" description="Helical" evidence="5">
    <location>
        <begin position="204"/>
        <end position="222"/>
    </location>
</feature>
<comment type="caution">
    <text evidence="7">The sequence shown here is derived from an EMBL/GenBank/DDBJ whole genome shotgun (WGS) entry which is preliminary data.</text>
</comment>
<organism evidence="7 8">
    <name type="scientific">Apatococcus fuscideae</name>
    <dbReference type="NCBI Taxonomy" id="2026836"/>
    <lineage>
        <taxon>Eukaryota</taxon>
        <taxon>Viridiplantae</taxon>
        <taxon>Chlorophyta</taxon>
        <taxon>core chlorophytes</taxon>
        <taxon>Trebouxiophyceae</taxon>
        <taxon>Chlorellales</taxon>
        <taxon>Chlorellaceae</taxon>
        <taxon>Apatococcus</taxon>
    </lineage>
</organism>
<dbReference type="AlphaFoldDB" id="A0AAW1ST86"/>
<protein>
    <recommendedName>
        <fullName evidence="6">Major facilitator superfamily (MFS) profile domain-containing protein</fullName>
    </recommendedName>
</protein>
<keyword evidence="8" id="KW-1185">Reference proteome</keyword>
<evidence type="ECO:0000259" key="6">
    <source>
        <dbReference type="PROSITE" id="PS50850"/>
    </source>
</evidence>
<keyword evidence="3 5" id="KW-1133">Transmembrane helix</keyword>
<feature type="transmembrane region" description="Helical" evidence="5">
    <location>
        <begin position="342"/>
        <end position="360"/>
    </location>
</feature>
<keyword evidence="2 5" id="KW-0812">Transmembrane</keyword>
<dbReference type="GO" id="GO:0016020">
    <property type="term" value="C:membrane"/>
    <property type="evidence" value="ECO:0007669"/>
    <property type="project" value="UniProtKB-SubCell"/>
</dbReference>
<dbReference type="Proteomes" id="UP001485043">
    <property type="component" value="Unassembled WGS sequence"/>
</dbReference>
<accession>A0AAW1ST86</accession>
<evidence type="ECO:0000313" key="8">
    <source>
        <dbReference type="Proteomes" id="UP001485043"/>
    </source>
</evidence>
<dbReference type="Pfam" id="PF00083">
    <property type="entry name" value="Sugar_tr"/>
    <property type="match status" value="2"/>
</dbReference>
<dbReference type="EMBL" id="JALJOV010001015">
    <property type="protein sequence ID" value="KAK9856439.1"/>
    <property type="molecule type" value="Genomic_DNA"/>
</dbReference>
<evidence type="ECO:0000256" key="2">
    <source>
        <dbReference type="ARBA" id="ARBA00022692"/>
    </source>
</evidence>
<dbReference type="SUPFAM" id="SSF103473">
    <property type="entry name" value="MFS general substrate transporter"/>
    <property type="match status" value="1"/>
</dbReference>
<feature type="transmembrane region" description="Helical" evidence="5">
    <location>
        <begin position="311"/>
        <end position="330"/>
    </location>
</feature>
<dbReference type="InterPro" id="IPR005828">
    <property type="entry name" value="MFS_sugar_transport-like"/>
</dbReference>
<reference evidence="7 8" key="1">
    <citation type="journal article" date="2024" name="Nat. Commun.">
        <title>Phylogenomics reveals the evolutionary origins of lichenization in chlorophyte algae.</title>
        <authorList>
            <person name="Puginier C."/>
            <person name="Libourel C."/>
            <person name="Otte J."/>
            <person name="Skaloud P."/>
            <person name="Haon M."/>
            <person name="Grisel S."/>
            <person name="Petersen M."/>
            <person name="Berrin J.G."/>
            <person name="Delaux P.M."/>
            <person name="Dal Grande F."/>
            <person name="Keller J."/>
        </authorList>
    </citation>
    <scope>NUCLEOTIDE SEQUENCE [LARGE SCALE GENOMIC DNA]</scope>
    <source>
        <strain evidence="7 8">SAG 2523</strain>
    </source>
</reference>
<comment type="subcellular location">
    <subcellularLocation>
        <location evidence="1">Membrane</location>
        <topology evidence="1">Multi-pass membrane protein</topology>
    </subcellularLocation>
</comment>
<sequence length="543" mass="59552">MQPDEVGKQGLRPVIVRGTEWVGSWAIPGLGMFCEAYYIFSVGNVKPLWAAQWPQCFNEHVGCSEEFINGLEYSQVAGLIIGMIALGFSVDRVGRRLGSILTASVMLIGGILLTVSAGTSPHSVVLMLIIVQAIFGFGVGGEFPVAASAASERAEETKAKRGCTVQLVFAMQAWGVILNLSVLLFFLAVLGATRPPYSPATLSITWRLMYGLGLIPVAYMLFHRIFFLRESSVWKGLAPPASLEGGRTKSKPQLSGFGKLQLLLRHYWHRLLGTSLGWAAWDFWYYGNKLFQTEFIQILQPGSDLLTLLEYNLLNSSIAFVGYYVAAYTIDLPYIGRRRMQVNGFLWIFSLFLICGLAYTKLTSSPGNLRWFQTLYYLSSFWGQFGPNATTFVLASECYPTEMRGVAHGISAAVGKFGALAANIVLGKISDRSKFYYTAVAAGIGALVTMLFIPEVTGLDLEEGDKRWQHLRTGSPGDYEGPAAQLRYLSWWEAFGPRMFGQKAHKVVLQPPADCHQPPASCAAAMPSLAKASPMTPAEHVDG</sequence>
<proteinExistence type="predicted"/>
<dbReference type="PROSITE" id="PS00216">
    <property type="entry name" value="SUGAR_TRANSPORT_1"/>
    <property type="match status" value="1"/>
</dbReference>
<feature type="transmembrane region" description="Helical" evidence="5">
    <location>
        <begin position="267"/>
        <end position="286"/>
    </location>
</feature>
<dbReference type="PROSITE" id="PS50850">
    <property type="entry name" value="MFS"/>
    <property type="match status" value="1"/>
</dbReference>
<evidence type="ECO:0000256" key="1">
    <source>
        <dbReference type="ARBA" id="ARBA00004141"/>
    </source>
</evidence>
<feature type="transmembrane region" description="Helical" evidence="5">
    <location>
        <begin position="97"/>
        <end position="118"/>
    </location>
</feature>
<dbReference type="InterPro" id="IPR020846">
    <property type="entry name" value="MFS_dom"/>
</dbReference>
<name>A0AAW1ST86_9CHLO</name>
<dbReference type="PANTHER" id="PTHR24064">
    <property type="entry name" value="SOLUTE CARRIER FAMILY 22 MEMBER"/>
    <property type="match status" value="1"/>
</dbReference>
<feature type="transmembrane region" description="Helical" evidence="5">
    <location>
        <begin position="167"/>
        <end position="192"/>
    </location>
</feature>
<evidence type="ECO:0000256" key="3">
    <source>
        <dbReference type="ARBA" id="ARBA00022989"/>
    </source>
</evidence>
<keyword evidence="4 5" id="KW-0472">Membrane</keyword>
<dbReference type="InterPro" id="IPR005829">
    <property type="entry name" value="Sugar_transporter_CS"/>
</dbReference>
<gene>
    <name evidence="7" type="ORF">WJX84_007586</name>
</gene>
<feature type="transmembrane region" description="Helical" evidence="5">
    <location>
        <begin position="73"/>
        <end position="90"/>
    </location>
</feature>
<feature type="transmembrane region" description="Helical" evidence="5">
    <location>
        <begin position="406"/>
        <end position="426"/>
    </location>
</feature>
<evidence type="ECO:0000256" key="5">
    <source>
        <dbReference type="SAM" id="Phobius"/>
    </source>
</evidence>
<dbReference type="GO" id="GO:0022857">
    <property type="term" value="F:transmembrane transporter activity"/>
    <property type="evidence" value="ECO:0007669"/>
    <property type="project" value="InterPro"/>
</dbReference>
<evidence type="ECO:0000313" key="7">
    <source>
        <dbReference type="EMBL" id="KAK9856439.1"/>
    </source>
</evidence>
<dbReference type="Gene3D" id="1.20.1250.20">
    <property type="entry name" value="MFS general substrate transporter like domains"/>
    <property type="match status" value="1"/>
</dbReference>
<feature type="transmembrane region" description="Helical" evidence="5">
    <location>
        <begin position="21"/>
        <end position="40"/>
    </location>
</feature>
<dbReference type="InterPro" id="IPR036259">
    <property type="entry name" value="MFS_trans_sf"/>
</dbReference>